<accession>A0A217EDY5</accession>
<evidence type="ECO:0000256" key="1">
    <source>
        <dbReference type="ARBA" id="ARBA00004814"/>
    </source>
</evidence>
<evidence type="ECO:0000256" key="5">
    <source>
        <dbReference type="ARBA" id="ARBA00023070"/>
    </source>
</evidence>
<dbReference type="PANTHER" id="PTHR10742">
    <property type="entry name" value="FLAVIN MONOAMINE OXIDASE"/>
    <property type="match status" value="1"/>
</dbReference>
<dbReference type="Gene3D" id="3.90.660.10">
    <property type="match status" value="1"/>
</dbReference>
<dbReference type="EC" id="1.13.12.3" evidence="3"/>
<sequence>MNTENQPLPIYIIGAGIAGISCAQQLQQAGHLVKVIEARDRIGGRIFSSPFNTHTFDLGASWIHGIVDNPIYEICKQFNIHTEVLNYDQSQYFHPNGQKFSTEETLEFERYYLTVAELLTKDKNRSAFVSLQQIIHTIDYTDTLLNKDQLKQLLLSFFERVANDPFATDLDHLISNYHDYEGYYAGSEVVFPNGYGQVVNQLGKDLDIQYQTAIQTIRYTSDGVELIDQHGQVYLGSHAIVAVPLGVLKQKQIHFQPSLASDYLEAIQQMGFGSFNKVFFELEQPLACFENKSKDLIISSYYWVDDQVFNVLNLSKIYQQPTYLMLFGGSMSAWIDHASDHDVWQMITNSVKHLHTLPIQPKQLIITRWGSDPWSHGSFSFPSLQYSHALHDVFKRPIENRLFFAGEHCHPQYAGTVHGAYLSGRHTAEALMHTTTSQSDI</sequence>
<evidence type="ECO:0000259" key="7">
    <source>
        <dbReference type="Pfam" id="PF01593"/>
    </source>
</evidence>
<dbReference type="AlphaFoldDB" id="A0A217EDY5"/>
<dbReference type="PANTHER" id="PTHR10742:SF410">
    <property type="entry name" value="LYSINE-SPECIFIC HISTONE DEMETHYLASE 2"/>
    <property type="match status" value="1"/>
</dbReference>
<comment type="pathway">
    <text evidence="1">Plant hormone metabolism; auxin biosynthesis.</text>
</comment>
<dbReference type="RefSeq" id="WP_088822508.1">
    <property type="nucleotide sequence ID" value="NZ_FZLN01000001.1"/>
</dbReference>
<dbReference type="EMBL" id="FZLN01000001">
    <property type="protein sequence ID" value="SNQ28462.1"/>
    <property type="molecule type" value="Genomic_DNA"/>
</dbReference>
<dbReference type="GO" id="GO:0050361">
    <property type="term" value="F:tryptophan 2-monooxygenase activity"/>
    <property type="evidence" value="ECO:0007669"/>
    <property type="project" value="UniProtKB-EC"/>
</dbReference>
<comment type="similarity">
    <text evidence="2">Belongs to the tryptophan 2-monooxygenase family.</text>
</comment>
<keyword evidence="9" id="KW-1185">Reference proteome</keyword>
<dbReference type="SUPFAM" id="SSF54373">
    <property type="entry name" value="FAD-linked reductases, C-terminal domain"/>
    <property type="match status" value="1"/>
</dbReference>
<comment type="catalytic activity">
    <reaction evidence="6">
        <text>L-tryptophan + O2 = indole-3-acetamide + CO2 + H2O</text>
        <dbReference type="Rhea" id="RHEA:16165"/>
        <dbReference type="ChEBI" id="CHEBI:15377"/>
        <dbReference type="ChEBI" id="CHEBI:15379"/>
        <dbReference type="ChEBI" id="CHEBI:16031"/>
        <dbReference type="ChEBI" id="CHEBI:16526"/>
        <dbReference type="ChEBI" id="CHEBI:57912"/>
        <dbReference type="EC" id="1.13.12.3"/>
    </reaction>
</comment>
<dbReference type="Pfam" id="PF01593">
    <property type="entry name" value="Amino_oxidase"/>
    <property type="match status" value="1"/>
</dbReference>
<dbReference type="Proteomes" id="UP000243463">
    <property type="component" value="Unassembled WGS sequence"/>
</dbReference>
<dbReference type="Gene3D" id="3.50.50.60">
    <property type="entry name" value="FAD/NAD(P)-binding domain"/>
    <property type="match status" value="1"/>
</dbReference>
<gene>
    <name evidence="8" type="ORF">SAMN05444584_0385</name>
</gene>
<evidence type="ECO:0000256" key="2">
    <source>
        <dbReference type="ARBA" id="ARBA00005833"/>
    </source>
</evidence>
<evidence type="ECO:0000256" key="3">
    <source>
        <dbReference type="ARBA" id="ARBA00012535"/>
    </source>
</evidence>
<feature type="domain" description="Amine oxidase" evidence="7">
    <location>
        <begin position="17"/>
        <end position="431"/>
    </location>
</feature>
<dbReference type="InterPro" id="IPR050281">
    <property type="entry name" value="Flavin_monoamine_oxidase"/>
</dbReference>
<dbReference type="InterPro" id="IPR002937">
    <property type="entry name" value="Amino_oxidase"/>
</dbReference>
<evidence type="ECO:0000256" key="4">
    <source>
        <dbReference type="ARBA" id="ARBA00017871"/>
    </source>
</evidence>
<reference evidence="9" key="1">
    <citation type="submission" date="2017-06" db="EMBL/GenBank/DDBJ databases">
        <authorList>
            <person name="Varghese N."/>
            <person name="Submissions S."/>
        </authorList>
    </citation>
    <scope>NUCLEOTIDE SEQUENCE [LARGE SCALE GENOMIC DNA]</scope>
    <source>
        <strain evidence="9">ANC 5114</strain>
    </source>
</reference>
<evidence type="ECO:0000256" key="6">
    <source>
        <dbReference type="ARBA" id="ARBA00047321"/>
    </source>
</evidence>
<dbReference type="GO" id="GO:0009851">
    <property type="term" value="P:auxin biosynthetic process"/>
    <property type="evidence" value="ECO:0007669"/>
    <property type="project" value="UniProtKB-KW"/>
</dbReference>
<dbReference type="OrthoDB" id="337830at2"/>
<protein>
    <recommendedName>
        <fullName evidence="4">Tryptophan 2-monooxygenase</fullName>
        <ecNumber evidence="3">1.13.12.3</ecNumber>
    </recommendedName>
</protein>
<dbReference type="SUPFAM" id="SSF51905">
    <property type="entry name" value="FAD/NAD(P)-binding domain"/>
    <property type="match status" value="1"/>
</dbReference>
<organism evidence="8 9">
    <name type="scientific">Acinetobacter apis</name>
    <dbReference type="NCBI Taxonomy" id="1229165"/>
    <lineage>
        <taxon>Bacteria</taxon>
        <taxon>Pseudomonadati</taxon>
        <taxon>Pseudomonadota</taxon>
        <taxon>Gammaproteobacteria</taxon>
        <taxon>Moraxellales</taxon>
        <taxon>Moraxellaceae</taxon>
        <taxon>Acinetobacter</taxon>
    </lineage>
</organism>
<dbReference type="InterPro" id="IPR036188">
    <property type="entry name" value="FAD/NAD-bd_sf"/>
</dbReference>
<proteinExistence type="inferred from homology"/>
<evidence type="ECO:0000313" key="9">
    <source>
        <dbReference type="Proteomes" id="UP000243463"/>
    </source>
</evidence>
<keyword evidence="5" id="KW-0073">Auxin biosynthesis</keyword>
<name>A0A217EDY5_9GAMM</name>
<evidence type="ECO:0000313" key="8">
    <source>
        <dbReference type="EMBL" id="SNQ28462.1"/>
    </source>
</evidence>